<dbReference type="CDD" id="cd00268">
    <property type="entry name" value="DEADc"/>
    <property type="match status" value="1"/>
</dbReference>
<evidence type="ECO:0000259" key="9">
    <source>
        <dbReference type="PROSITE" id="PS51194"/>
    </source>
</evidence>
<evidence type="ECO:0000256" key="5">
    <source>
        <dbReference type="ARBA" id="ARBA00022840"/>
    </source>
</evidence>
<dbReference type="GO" id="GO:0005524">
    <property type="term" value="F:ATP binding"/>
    <property type="evidence" value="ECO:0007669"/>
    <property type="project" value="UniProtKB-KW"/>
</dbReference>
<dbReference type="InterPro" id="IPR011545">
    <property type="entry name" value="DEAD/DEAH_box_helicase_dom"/>
</dbReference>
<dbReference type="CDD" id="cd18787">
    <property type="entry name" value="SF2_C_DEAD"/>
    <property type="match status" value="1"/>
</dbReference>
<feature type="domain" description="Helicase C-terminal" evidence="9">
    <location>
        <begin position="217"/>
        <end position="382"/>
    </location>
</feature>
<dbReference type="Pfam" id="PF00271">
    <property type="entry name" value="Helicase_C"/>
    <property type="match status" value="1"/>
</dbReference>
<dbReference type="EMBL" id="FOOG01000033">
    <property type="protein sequence ID" value="SFG31133.1"/>
    <property type="molecule type" value="Genomic_DNA"/>
</dbReference>
<dbReference type="Proteomes" id="UP000198897">
    <property type="component" value="Unassembled WGS sequence"/>
</dbReference>
<dbReference type="GO" id="GO:0016787">
    <property type="term" value="F:hydrolase activity"/>
    <property type="evidence" value="ECO:0007669"/>
    <property type="project" value="UniProtKB-KW"/>
</dbReference>
<dbReference type="Pfam" id="PF00270">
    <property type="entry name" value="DEAD"/>
    <property type="match status" value="1"/>
</dbReference>
<evidence type="ECO:0000256" key="1">
    <source>
        <dbReference type="ARBA" id="ARBA00012552"/>
    </source>
</evidence>
<name>A0A1I2QTZ5_9BACI</name>
<dbReference type="GO" id="GO:0003724">
    <property type="term" value="F:RNA helicase activity"/>
    <property type="evidence" value="ECO:0007669"/>
    <property type="project" value="UniProtKB-EC"/>
</dbReference>
<protein>
    <recommendedName>
        <fullName evidence="1">RNA helicase</fullName>
        <ecNumber evidence="1">3.6.4.13</ecNumber>
    </recommendedName>
</protein>
<organism evidence="11 12">
    <name type="scientific">Halobacillus alkaliphilus</name>
    <dbReference type="NCBI Taxonomy" id="396056"/>
    <lineage>
        <taxon>Bacteria</taxon>
        <taxon>Bacillati</taxon>
        <taxon>Bacillota</taxon>
        <taxon>Bacilli</taxon>
        <taxon>Bacillales</taxon>
        <taxon>Bacillaceae</taxon>
        <taxon>Halobacillus</taxon>
    </lineage>
</organism>
<sequence length="398" mass="44787">MIVMKETFEQLGVRKDFIDKLTQEGIGAPTPIQQEAIPSLMDGRDVIAQAQTGTGKTFAFLLPILQNIRVDDASVQAVIVTPTRELALQITEEVRKLKTEDMHVLAVYGGQDVAKQAHKLDGQAHIVIATPGRMLDHLRRGTISLEAVKYMVLDEADQMLEAGFLPDVQDILSQTPEVKQTMLFSATITTQVNQLGKKILKDPRRITVQEKTVTLEGIKQLVYETTDRAKQDTLIQIMQEHRPFLALIFCRTKRRARKLNDALLSHGFEADELHGDLSQAKREKVMKRFRDAKIQYLVATDVAARGLDVEGITHVFNYDIPQDPESYIHRIGRTGRAGGKGLAITFAAPKDRQALQSIEKSIKQKIERRSIANLSPGKEKESKSEPPKKKTKRSQRRR</sequence>
<evidence type="ECO:0000259" key="8">
    <source>
        <dbReference type="PROSITE" id="PS51192"/>
    </source>
</evidence>
<dbReference type="InterPro" id="IPR014014">
    <property type="entry name" value="RNA_helicase_DEAD_Q_motif"/>
</dbReference>
<evidence type="ECO:0000256" key="6">
    <source>
        <dbReference type="PROSITE-ProRule" id="PRU00552"/>
    </source>
</evidence>
<dbReference type="SMART" id="SM00487">
    <property type="entry name" value="DEXDc"/>
    <property type="match status" value="1"/>
</dbReference>
<keyword evidence="3" id="KW-0378">Hydrolase</keyword>
<dbReference type="InterPro" id="IPR001650">
    <property type="entry name" value="Helicase_C-like"/>
</dbReference>
<dbReference type="GO" id="GO:0033592">
    <property type="term" value="F:RNA strand annealing activity"/>
    <property type="evidence" value="ECO:0007669"/>
    <property type="project" value="TreeGrafter"/>
</dbReference>
<feature type="compositionally biased region" description="Basic and acidic residues" evidence="7">
    <location>
        <begin position="377"/>
        <end position="388"/>
    </location>
</feature>
<evidence type="ECO:0000313" key="12">
    <source>
        <dbReference type="Proteomes" id="UP000198897"/>
    </source>
</evidence>
<dbReference type="SUPFAM" id="SSF52540">
    <property type="entry name" value="P-loop containing nucleoside triphosphate hydrolases"/>
    <property type="match status" value="1"/>
</dbReference>
<keyword evidence="2" id="KW-0547">Nucleotide-binding</keyword>
<dbReference type="AlphaFoldDB" id="A0A1I2QTZ5"/>
<dbReference type="PANTHER" id="PTHR47963:SF8">
    <property type="entry name" value="ATP-DEPENDENT RNA HELICASE DEAD"/>
    <property type="match status" value="1"/>
</dbReference>
<evidence type="ECO:0000256" key="3">
    <source>
        <dbReference type="ARBA" id="ARBA00022801"/>
    </source>
</evidence>
<dbReference type="InterPro" id="IPR027417">
    <property type="entry name" value="P-loop_NTPase"/>
</dbReference>
<dbReference type="PANTHER" id="PTHR47963">
    <property type="entry name" value="DEAD-BOX ATP-DEPENDENT RNA HELICASE 47, MITOCHONDRIAL"/>
    <property type="match status" value="1"/>
</dbReference>
<feature type="domain" description="Helicase ATP-binding" evidence="8">
    <location>
        <begin position="37"/>
        <end position="206"/>
    </location>
</feature>
<dbReference type="PROSITE" id="PS51195">
    <property type="entry name" value="Q_MOTIF"/>
    <property type="match status" value="1"/>
</dbReference>
<keyword evidence="12" id="KW-1185">Reference proteome</keyword>
<evidence type="ECO:0000256" key="2">
    <source>
        <dbReference type="ARBA" id="ARBA00022741"/>
    </source>
</evidence>
<dbReference type="InterPro" id="IPR044742">
    <property type="entry name" value="DEAD/DEAH_RhlB"/>
</dbReference>
<evidence type="ECO:0000256" key="4">
    <source>
        <dbReference type="ARBA" id="ARBA00022806"/>
    </source>
</evidence>
<dbReference type="Gene3D" id="3.40.50.300">
    <property type="entry name" value="P-loop containing nucleotide triphosphate hydrolases"/>
    <property type="match status" value="2"/>
</dbReference>
<proteinExistence type="predicted"/>
<dbReference type="GO" id="GO:0009409">
    <property type="term" value="P:response to cold"/>
    <property type="evidence" value="ECO:0007669"/>
    <property type="project" value="TreeGrafter"/>
</dbReference>
<evidence type="ECO:0000259" key="10">
    <source>
        <dbReference type="PROSITE" id="PS51195"/>
    </source>
</evidence>
<keyword evidence="4 11" id="KW-0347">Helicase</keyword>
<evidence type="ECO:0000313" key="11">
    <source>
        <dbReference type="EMBL" id="SFG31133.1"/>
    </source>
</evidence>
<feature type="region of interest" description="Disordered" evidence="7">
    <location>
        <begin position="366"/>
        <end position="398"/>
    </location>
</feature>
<dbReference type="GO" id="GO:0005829">
    <property type="term" value="C:cytosol"/>
    <property type="evidence" value="ECO:0007669"/>
    <property type="project" value="TreeGrafter"/>
</dbReference>
<dbReference type="InterPro" id="IPR050547">
    <property type="entry name" value="DEAD_box_RNA_helicases"/>
</dbReference>
<dbReference type="SMART" id="SM00490">
    <property type="entry name" value="HELICc"/>
    <property type="match status" value="1"/>
</dbReference>
<dbReference type="PROSITE" id="PS51194">
    <property type="entry name" value="HELICASE_CTER"/>
    <property type="match status" value="1"/>
</dbReference>
<dbReference type="InterPro" id="IPR014001">
    <property type="entry name" value="Helicase_ATP-bd"/>
</dbReference>
<dbReference type="PROSITE" id="PS51192">
    <property type="entry name" value="HELICASE_ATP_BIND_1"/>
    <property type="match status" value="1"/>
</dbReference>
<feature type="compositionally biased region" description="Basic residues" evidence="7">
    <location>
        <begin position="389"/>
        <end position="398"/>
    </location>
</feature>
<keyword evidence="5" id="KW-0067">ATP-binding</keyword>
<dbReference type="EC" id="3.6.4.13" evidence="1"/>
<reference evidence="12" key="1">
    <citation type="submission" date="2016-10" db="EMBL/GenBank/DDBJ databases">
        <authorList>
            <person name="Varghese N."/>
            <person name="Submissions S."/>
        </authorList>
    </citation>
    <scope>NUCLEOTIDE SEQUENCE [LARGE SCALE GENOMIC DNA]</scope>
    <source>
        <strain evidence="12">FP5</strain>
    </source>
</reference>
<feature type="short sequence motif" description="Q motif" evidence="6">
    <location>
        <begin position="6"/>
        <end position="34"/>
    </location>
</feature>
<accession>A0A1I2QTZ5</accession>
<feature type="domain" description="DEAD-box RNA helicase Q" evidence="10">
    <location>
        <begin position="6"/>
        <end position="34"/>
    </location>
</feature>
<gene>
    <name evidence="11" type="ORF">SAMN05216353_13353</name>
</gene>
<evidence type="ECO:0000256" key="7">
    <source>
        <dbReference type="SAM" id="MobiDB-lite"/>
    </source>
</evidence>
<dbReference type="GO" id="GO:0005840">
    <property type="term" value="C:ribosome"/>
    <property type="evidence" value="ECO:0007669"/>
    <property type="project" value="TreeGrafter"/>
</dbReference>